<keyword evidence="3" id="KW-1185">Reference proteome</keyword>
<dbReference type="RefSeq" id="WP_058028482.1">
    <property type="nucleotide sequence ID" value="NZ_CP013187.1"/>
</dbReference>
<protein>
    <submittedName>
        <fullName evidence="2">Uncharacterized protein</fullName>
    </submittedName>
</protein>
<evidence type="ECO:0000313" key="3">
    <source>
        <dbReference type="Proteomes" id="UP000061457"/>
    </source>
</evidence>
<organism evidence="2 3">
    <name type="scientific">Pseudoalteromonas phenolica</name>
    <dbReference type="NCBI Taxonomy" id="161398"/>
    <lineage>
        <taxon>Bacteria</taxon>
        <taxon>Pseudomonadati</taxon>
        <taxon>Pseudomonadota</taxon>
        <taxon>Gammaproteobacteria</taxon>
        <taxon>Alteromonadales</taxon>
        <taxon>Pseudoalteromonadaceae</taxon>
        <taxon>Pseudoalteromonas</taxon>
    </lineage>
</organism>
<gene>
    <name evidence="2" type="ORF">PP2015_162</name>
</gene>
<dbReference type="AlphaFoldDB" id="A0A0S2JY54"/>
<evidence type="ECO:0000256" key="1">
    <source>
        <dbReference type="SAM" id="MobiDB-lite"/>
    </source>
</evidence>
<dbReference type="PATRIC" id="fig|161398.10.peg.167"/>
<accession>A0A0S2JY54</accession>
<dbReference type="KEGG" id="pphe:PP2015_162"/>
<feature type="region of interest" description="Disordered" evidence="1">
    <location>
        <begin position="39"/>
        <end position="66"/>
    </location>
</feature>
<sequence>MKFSPIVFTLMLSSSLESCSDAFEELMNQRQTSAETAQVVAEDKRHQSEAAPSDLLLGTMERLEQH</sequence>
<name>A0A0S2JY54_9GAMM</name>
<evidence type="ECO:0000313" key="2">
    <source>
        <dbReference type="EMBL" id="ALO40690.1"/>
    </source>
</evidence>
<dbReference type="EMBL" id="CP013187">
    <property type="protein sequence ID" value="ALO40690.1"/>
    <property type="molecule type" value="Genomic_DNA"/>
</dbReference>
<proteinExistence type="predicted"/>
<dbReference type="Proteomes" id="UP000061457">
    <property type="component" value="Chromosome I"/>
</dbReference>
<dbReference type="OrthoDB" id="8527419at2"/>
<reference evidence="2 3" key="1">
    <citation type="submission" date="2015-11" db="EMBL/GenBank/DDBJ databases">
        <authorList>
            <person name="Zhang Y."/>
            <person name="Guo Z."/>
        </authorList>
    </citation>
    <scope>NUCLEOTIDE SEQUENCE [LARGE SCALE GENOMIC DNA]</scope>
    <source>
        <strain evidence="2 3">KCTC 12086</strain>
    </source>
</reference>